<protein>
    <submittedName>
        <fullName evidence="2">Uncharacterized protein</fullName>
    </submittedName>
</protein>
<evidence type="ECO:0000313" key="2">
    <source>
        <dbReference type="EMBL" id="CAH1417790.1"/>
    </source>
</evidence>
<organism evidence="2 3">
    <name type="scientific">Lactuca virosa</name>
    <dbReference type="NCBI Taxonomy" id="75947"/>
    <lineage>
        <taxon>Eukaryota</taxon>
        <taxon>Viridiplantae</taxon>
        <taxon>Streptophyta</taxon>
        <taxon>Embryophyta</taxon>
        <taxon>Tracheophyta</taxon>
        <taxon>Spermatophyta</taxon>
        <taxon>Magnoliopsida</taxon>
        <taxon>eudicotyledons</taxon>
        <taxon>Gunneridae</taxon>
        <taxon>Pentapetalae</taxon>
        <taxon>asterids</taxon>
        <taxon>campanulids</taxon>
        <taxon>Asterales</taxon>
        <taxon>Asteraceae</taxon>
        <taxon>Cichorioideae</taxon>
        <taxon>Cichorieae</taxon>
        <taxon>Lactucinae</taxon>
        <taxon>Lactuca</taxon>
    </lineage>
</organism>
<sequence>MRVGKSGVRFPSPAPPPTPPGKRGTPEVATYFEGFCACSFGADQPAISSFLLNKWGRRKRRERLENSSGILIEGKHFDMISGAATNITGIQYFPVDKISIQLSPLEFVLLEFLPLFIGMLLF</sequence>
<keyword evidence="3" id="KW-1185">Reference proteome</keyword>
<comment type="caution">
    <text evidence="2">The sequence shown here is derived from an EMBL/GenBank/DDBJ whole genome shotgun (WGS) entry which is preliminary data.</text>
</comment>
<proteinExistence type="predicted"/>
<name>A0AAU9LTC8_9ASTR</name>
<feature type="region of interest" description="Disordered" evidence="1">
    <location>
        <begin position="1"/>
        <end position="24"/>
    </location>
</feature>
<dbReference type="EMBL" id="CAKMRJ010000113">
    <property type="protein sequence ID" value="CAH1417790.1"/>
    <property type="molecule type" value="Genomic_DNA"/>
</dbReference>
<dbReference type="Proteomes" id="UP001157418">
    <property type="component" value="Unassembled WGS sequence"/>
</dbReference>
<gene>
    <name evidence="2" type="ORF">LVIROSA_LOCUS5444</name>
</gene>
<reference evidence="2 3" key="1">
    <citation type="submission" date="2022-01" db="EMBL/GenBank/DDBJ databases">
        <authorList>
            <person name="Xiong W."/>
            <person name="Schranz E."/>
        </authorList>
    </citation>
    <scope>NUCLEOTIDE SEQUENCE [LARGE SCALE GENOMIC DNA]</scope>
</reference>
<dbReference type="AlphaFoldDB" id="A0AAU9LTC8"/>
<accession>A0AAU9LTC8</accession>
<evidence type="ECO:0000256" key="1">
    <source>
        <dbReference type="SAM" id="MobiDB-lite"/>
    </source>
</evidence>
<evidence type="ECO:0000313" key="3">
    <source>
        <dbReference type="Proteomes" id="UP001157418"/>
    </source>
</evidence>